<protein>
    <submittedName>
        <fullName evidence="2">Uncharacterized protein</fullName>
    </submittedName>
</protein>
<sequence length="346" mass="39420">MLKNIKMGKRKYTQKLEYCLCPVKDTIVFGPTDSDADSDRDESISPFPGSDTSDLEEEEDLPEGQNRSPKSPKKKTLRKKRHPIEKKDKTSKSGEIVDDQFSKFGCYVGEKLRKIDPSKSAILMDQINCLILQAETERNQLLEKRTFQQPLSKSQYFLHLCSYPLKKTKENLTIIWVACSDAFRDLGECLQKAIVSASQVQQNGNDSGADKDDCFSNKERRRLWRKKKDFCDFGDDKKKDDGCSCEEEKDDCDCGEEKDDFDCGEEKEDDGCNCEEEKDDCDWGDEKDDGCNCDEEKDDGCNCDEEKDDGCNCEEEKDDCDFGGDDFSCDKKKKNNGCGCENDDNC</sequence>
<evidence type="ECO:0000256" key="1">
    <source>
        <dbReference type="SAM" id="MobiDB-lite"/>
    </source>
</evidence>
<organism evidence="2 3">
    <name type="scientific">Parthenolecanium corni</name>
    <dbReference type="NCBI Taxonomy" id="536013"/>
    <lineage>
        <taxon>Eukaryota</taxon>
        <taxon>Metazoa</taxon>
        <taxon>Ecdysozoa</taxon>
        <taxon>Arthropoda</taxon>
        <taxon>Hexapoda</taxon>
        <taxon>Insecta</taxon>
        <taxon>Pterygota</taxon>
        <taxon>Neoptera</taxon>
        <taxon>Paraneoptera</taxon>
        <taxon>Hemiptera</taxon>
        <taxon>Sternorrhyncha</taxon>
        <taxon>Coccoidea</taxon>
        <taxon>Coccidae</taxon>
        <taxon>Parthenolecanium</taxon>
    </lineage>
</organism>
<evidence type="ECO:0000313" key="2">
    <source>
        <dbReference type="EMBL" id="KAK7576372.1"/>
    </source>
</evidence>
<evidence type="ECO:0000313" key="3">
    <source>
        <dbReference type="Proteomes" id="UP001367676"/>
    </source>
</evidence>
<feature type="region of interest" description="Disordered" evidence="1">
    <location>
        <begin position="30"/>
        <end position="93"/>
    </location>
</feature>
<gene>
    <name evidence="2" type="ORF">V9T40_012658</name>
</gene>
<feature type="compositionally biased region" description="Acidic residues" evidence="1">
    <location>
        <begin position="53"/>
        <end position="62"/>
    </location>
</feature>
<reference evidence="2 3" key="1">
    <citation type="submission" date="2024-03" db="EMBL/GenBank/DDBJ databases">
        <title>Adaptation during the transition from Ophiocordyceps entomopathogen to insect associate is accompanied by gene loss and intensified selection.</title>
        <authorList>
            <person name="Ward C.M."/>
            <person name="Onetto C.A."/>
            <person name="Borneman A.R."/>
        </authorList>
    </citation>
    <scope>NUCLEOTIDE SEQUENCE [LARGE SCALE GENOMIC DNA]</scope>
    <source>
        <strain evidence="2">AWRI1</strain>
        <tissue evidence="2">Single Adult Female</tissue>
    </source>
</reference>
<dbReference type="Proteomes" id="UP001367676">
    <property type="component" value="Unassembled WGS sequence"/>
</dbReference>
<proteinExistence type="predicted"/>
<comment type="caution">
    <text evidence="2">The sequence shown here is derived from an EMBL/GenBank/DDBJ whole genome shotgun (WGS) entry which is preliminary data.</text>
</comment>
<dbReference type="AlphaFoldDB" id="A0AAN9TKT2"/>
<keyword evidence="3" id="KW-1185">Reference proteome</keyword>
<dbReference type="EMBL" id="JBBCAQ010000036">
    <property type="protein sequence ID" value="KAK7576372.1"/>
    <property type="molecule type" value="Genomic_DNA"/>
</dbReference>
<name>A0AAN9TKT2_9HEMI</name>
<feature type="compositionally biased region" description="Basic residues" evidence="1">
    <location>
        <begin position="70"/>
        <end position="84"/>
    </location>
</feature>
<accession>A0AAN9TKT2</accession>